<evidence type="ECO:0000313" key="9">
    <source>
        <dbReference type="EMBL" id="KHN77735.1"/>
    </source>
</evidence>
<evidence type="ECO:0000256" key="4">
    <source>
        <dbReference type="ARBA" id="ARBA00022989"/>
    </source>
</evidence>
<dbReference type="GO" id="GO:0016020">
    <property type="term" value="C:membrane"/>
    <property type="evidence" value="ECO:0007669"/>
    <property type="project" value="UniProtKB-SubCell"/>
</dbReference>
<feature type="compositionally biased region" description="Basic and acidic residues" evidence="6">
    <location>
        <begin position="15"/>
        <end position="37"/>
    </location>
</feature>
<evidence type="ECO:0000256" key="5">
    <source>
        <dbReference type="ARBA" id="ARBA00023136"/>
    </source>
</evidence>
<sequence>MDNNCSPSENNDVLKPSHHEGSVKYEGLDGETVHIGEPEDALQPPSPDKKPTSFTVDEAVELLGFGKFQIKLSILTGLAWMADAMEMTILAIVSPALQCDWGITAIEQAMITTVVFSGMMLSSTFWGNICDRFGRKTVMLHMRNFYVEKWSKIFFEVSVFSFLKNSLR</sequence>
<dbReference type="InterPro" id="IPR020846">
    <property type="entry name" value="MFS_dom"/>
</dbReference>
<evidence type="ECO:0000256" key="2">
    <source>
        <dbReference type="ARBA" id="ARBA00022448"/>
    </source>
</evidence>
<comment type="caution">
    <text evidence="9">The sequence shown here is derived from an EMBL/GenBank/DDBJ whole genome shotgun (WGS) entry which is preliminary data.</text>
</comment>
<dbReference type="GO" id="GO:0022857">
    <property type="term" value="F:transmembrane transporter activity"/>
    <property type="evidence" value="ECO:0007669"/>
    <property type="project" value="InterPro"/>
</dbReference>
<dbReference type="PANTHER" id="PTHR23511">
    <property type="entry name" value="SYNAPTIC VESICLE GLYCOPROTEIN 2"/>
    <property type="match status" value="1"/>
</dbReference>
<feature type="compositionally biased region" description="Polar residues" evidence="6">
    <location>
        <begin position="1"/>
        <end position="11"/>
    </location>
</feature>
<dbReference type="Proteomes" id="UP000031036">
    <property type="component" value="Unassembled WGS sequence"/>
</dbReference>
<evidence type="ECO:0000256" key="3">
    <source>
        <dbReference type="ARBA" id="ARBA00022692"/>
    </source>
</evidence>
<feature type="domain" description="Major facilitator superfamily (MFS) profile" evidence="8">
    <location>
        <begin position="72"/>
        <end position="168"/>
    </location>
</feature>
<gene>
    <name evidence="9" type="primary">ZK637.1</name>
    <name evidence="9" type="ORF">Tcan_05678</name>
</gene>
<dbReference type="EMBL" id="JPKZ01002251">
    <property type="protein sequence ID" value="KHN77735.1"/>
    <property type="molecule type" value="Genomic_DNA"/>
</dbReference>
<feature type="transmembrane region" description="Helical" evidence="7">
    <location>
        <begin position="109"/>
        <end position="129"/>
    </location>
</feature>
<name>A0A0B2V9S3_TOXCA</name>
<dbReference type="PROSITE" id="PS50850">
    <property type="entry name" value="MFS"/>
    <property type="match status" value="1"/>
</dbReference>
<keyword evidence="2" id="KW-0813">Transport</keyword>
<dbReference type="InterPro" id="IPR036259">
    <property type="entry name" value="MFS_trans_sf"/>
</dbReference>
<keyword evidence="3 7" id="KW-0812">Transmembrane</keyword>
<evidence type="ECO:0000313" key="10">
    <source>
        <dbReference type="Proteomes" id="UP000031036"/>
    </source>
</evidence>
<evidence type="ECO:0000256" key="1">
    <source>
        <dbReference type="ARBA" id="ARBA00004141"/>
    </source>
</evidence>
<comment type="subcellular location">
    <subcellularLocation>
        <location evidence="1">Membrane</location>
        <topology evidence="1">Multi-pass membrane protein</topology>
    </subcellularLocation>
</comment>
<keyword evidence="4 7" id="KW-1133">Transmembrane helix</keyword>
<evidence type="ECO:0000256" key="7">
    <source>
        <dbReference type="SAM" id="Phobius"/>
    </source>
</evidence>
<dbReference type="AlphaFoldDB" id="A0A0B2V9S3"/>
<protein>
    <submittedName>
        <fullName evidence="9">Putative transporter</fullName>
    </submittedName>
</protein>
<reference evidence="9 10" key="1">
    <citation type="submission" date="2014-11" db="EMBL/GenBank/DDBJ databases">
        <title>Genetic blueprint of the zoonotic pathogen Toxocara canis.</title>
        <authorList>
            <person name="Zhu X.-Q."/>
            <person name="Korhonen P.K."/>
            <person name="Cai H."/>
            <person name="Young N.D."/>
            <person name="Nejsum P."/>
            <person name="von Samson-Himmelstjerna G."/>
            <person name="Boag P.R."/>
            <person name="Tan P."/>
            <person name="Li Q."/>
            <person name="Min J."/>
            <person name="Yang Y."/>
            <person name="Wang X."/>
            <person name="Fang X."/>
            <person name="Hall R.S."/>
            <person name="Hofmann A."/>
            <person name="Sternberg P.W."/>
            <person name="Jex A.R."/>
            <person name="Gasser R.B."/>
        </authorList>
    </citation>
    <scope>NUCLEOTIDE SEQUENCE [LARGE SCALE GENOMIC DNA]</scope>
    <source>
        <strain evidence="9">PN_DK_2014</strain>
    </source>
</reference>
<dbReference type="PANTHER" id="PTHR23511:SF5">
    <property type="entry name" value="MAJOR FACILITATOR-TYPE TRANSPORTER HXNZ-RELATED"/>
    <property type="match status" value="1"/>
</dbReference>
<feature type="region of interest" description="Disordered" evidence="6">
    <location>
        <begin position="1"/>
        <end position="51"/>
    </location>
</feature>
<keyword evidence="5 7" id="KW-0472">Membrane</keyword>
<dbReference type="Gene3D" id="1.20.1250.20">
    <property type="entry name" value="MFS general substrate transporter like domains"/>
    <property type="match status" value="1"/>
</dbReference>
<organism evidence="9 10">
    <name type="scientific">Toxocara canis</name>
    <name type="common">Canine roundworm</name>
    <dbReference type="NCBI Taxonomy" id="6265"/>
    <lineage>
        <taxon>Eukaryota</taxon>
        <taxon>Metazoa</taxon>
        <taxon>Ecdysozoa</taxon>
        <taxon>Nematoda</taxon>
        <taxon>Chromadorea</taxon>
        <taxon>Rhabditida</taxon>
        <taxon>Spirurina</taxon>
        <taxon>Ascaridomorpha</taxon>
        <taxon>Ascaridoidea</taxon>
        <taxon>Toxocaridae</taxon>
        <taxon>Toxocara</taxon>
    </lineage>
</organism>
<dbReference type="SUPFAM" id="SSF103473">
    <property type="entry name" value="MFS general substrate transporter"/>
    <property type="match status" value="1"/>
</dbReference>
<evidence type="ECO:0000259" key="8">
    <source>
        <dbReference type="PROSITE" id="PS50850"/>
    </source>
</evidence>
<keyword evidence="10" id="KW-1185">Reference proteome</keyword>
<accession>A0A0B2V9S3</accession>
<proteinExistence type="predicted"/>
<evidence type="ECO:0000256" key="6">
    <source>
        <dbReference type="SAM" id="MobiDB-lite"/>
    </source>
</evidence>
<dbReference type="STRING" id="6265.A0A0B2V9S3"/>
<dbReference type="OrthoDB" id="4139357at2759"/>
<feature type="transmembrane region" description="Helical" evidence="7">
    <location>
        <begin position="72"/>
        <end position="97"/>
    </location>
</feature>